<accession>A0A8J3CAY3</accession>
<dbReference type="AlphaFoldDB" id="A0A8J3CAY3"/>
<evidence type="ECO:0000313" key="3">
    <source>
        <dbReference type="Proteomes" id="UP000637578"/>
    </source>
</evidence>
<reference evidence="2" key="2">
    <citation type="submission" date="2020-09" db="EMBL/GenBank/DDBJ databases">
        <authorList>
            <person name="Sun Q."/>
            <person name="Zhou Y."/>
        </authorList>
    </citation>
    <scope>NUCLEOTIDE SEQUENCE</scope>
    <source>
        <strain evidence="2">CGMCC 4.5737</strain>
    </source>
</reference>
<proteinExistence type="predicted"/>
<protein>
    <submittedName>
        <fullName evidence="2">Uncharacterized protein</fullName>
    </submittedName>
</protein>
<dbReference type="EMBL" id="BMMK01000022">
    <property type="protein sequence ID" value="GGM67402.1"/>
    <property type="molecule type" value="Genomic_DNA"/>
</dbReference>
<evidence type="ECO:0000313" key="2">
    <source>
        <dbReference type="EMBL" id="GGM67402.1"/>
    </source>
</evidence>
<organism evidence="2 3">
    <name type="scientific">Longimycelium tulufanense</name>
    <dbReference type="NCBI Taxonomy" id="907463"/>
    <lineage>
        <taxon>Bacteria</taxon>
        <taxon>Bacillati</taxon>
        <taxon>Actinomycetota</taxon>
        <taxon>Actinomycetes</taxon>
        <taxon>Pseudonocardiales</taxon>
        <taxon>Pseudonocardiaceae</taxon>
        <taxon>Longimycelium</taxon>
    </lineage>
</organism>
<keyword evidence="1" id="KW-0812">Transmembrane</keyword>
<sequence length="56" mass="5950">MKTVVTVLSVATLVLMAAAIVLLRTNDSARKRTAWVLLWLGIVAALVNSGILVFGL</sequence>
<gene>
    <name evidence="2" type="ORF">GCM10012275_42500</name>
</gene>
<evidence type="ECO:0000256" key="1">
    <source>
        <dbReference type="SAM" id="Phobius"/>
    </source>
</evidence>
<keyword evidence="1" id="KW-1133">Transmembrane helix</keyword>
<dbReference type="Proteomes" id="UP000637578">
    <property type="component" value="Unassembled WGS sequence"/>
</dbReference>
<keyword evidence="1" id="KW-0472">Membrane</keyword>
<comment type="caution">
    <text evidence="2">The sequence shown here is derived from an EMBL/GenBank/DDBJ whole genome shotgun (WGS) entry which is preliminary data.</text>
</comment>
<name>A0A8J3CAY3_9PSEU</name>
<reference evidence="2" key="1">
    <citation type="journal article" date="2014" name="Int. J. Syst. Evol. Microbiol.">
        <title>Complete genome sequence of Corynebacterium casei LMG S-19264T (=DSM 44701T), isolated from a smear-ripened cheese.</title>
        <authorList>
            <consortium name="US DOE Joint Genome Institute (JGI-PGF)"/>
            <person name="Walter F."/>
            <person name="Albersmeier A."/>
            <person name="Kalinowski J."/>
            <person name="Ruckert C."/>
        </authorList>
    </citation>
    <scope>NUCLEOTIDE SEQUENCE</scope>
    <source>
        <strain evidence="2">CGMCC 4.5737</strain>
    </source>
</reference>
<dbReference type="RefSeq" id="WP_189060162.1">
    <property type="nucleotide sequence ID" value="NZ_BMMK01000022.1"/>
</dbReference>
<keyword evidence="3" id="KW-1185">Reference proteome</keyword>
<feature type="transmembrane region" description="Helical" evidence="1">
    <location>
        <begin position="35"/>
        <end position="55"/>
    </location>
</feature>